<keyword evidence="3" id="KW-1185">Reference proteome</keyword>
<proteinExistence type="predicted"/>
<dbReference type="OMA" id="QNIACEV"/>
<gene>
    <name evidence="2" type="ORF">Tcan_02923</name>
</gene>
<feature type="compositionally biased region" description="Acidic residues" evidence="1">
    <location>
        <begin position="288"/>
        <end position="313"/>
    </location>
</feature>
<dbReference type="EMBL" id="JPKZ01002625">
    <property type="protein sequence ID" value="KHN75763.1"/>
    <property type="molecule type" value="Genomic_DNA"/>
</dbReference>
<name>A0A0B2V2L2_TOXCA</name>
<protein>
    <submittedName>
        <fullName evidence="2">Uncharacterized protein</fullName>
    </submittedName>
</protein>
<evidence type="ECO:0000313" key="2">
    <source>
        <dbReference type="EMBL" id="KHN75763.1"/>
    </source>
</evidence>
<dbReference type="AlphaFoldDB" id="A0A0B2V2L2"/>
<accession>A0A0B2V2L2</accession>
<feature type="region of interest" description="Disordered" evidence="1">
    <location>
        <begin position="196"/>
        <end position="229"/>
    </location>
</feature>
<feature type="compositionally biased region" description="Basic and acidic residues" evidence="1">
    <location>
        <begin position="314"/>
        <end position="360"/>
    </location>
</feature>
<dbReference type="Proteomes" id="UP000031036">
    <property type="component" value="Unassembled WGS sequence"/>
</dbReference>
<feature type="compositionally biased region" description="Acidic residues" evidence="1">
    <location>
        <begin position="262"/>
        <end position="280"/>
    </location>
</feature>
<dbReference type="OrthoDB" id="5846414at2759"/>
<evidence type="ECO:0000256" key="1">
    <source>
        <dbReference type="SAM" id="MobiDB-lite"/>
    </source>
</evidence>
<sequence length="373" mass="41702">MPSHREDTPGTSAAHKTGKIIGAREEKFNRLFQIYRKYLLEANKLRNREISVGDDYDEAEEERHEMRLQKLARRTLYLHKYLVRKKRIVDDSGVYIKPDEPVILNITGTGSQFLDEVITNHINQRPDGTKGFSLHGGERSYLTMDELKGMIEQLGREGKFSGCTGGGDDLENFLVETLTNVHMQIKAFLQQRFRQTIEDEESGDSRSANSVPSAEEADRGEGPSDAPSCSWEAARMKLMQAVASGSLLVDEDGGENVSTASDCEEVPSDEEGNEITDEEVSTEKLPEGEEVAPQENDSDGELVDLVSSDDEMEMNDHQKNGVQKMRDGRLPDFAVRECNDGNRKSSADHEKKFGKAHVDDTQADDDADIIIED</sequence>
<reference evidence="2 3" key="1">
    <citation type="submission" date="2014-11" db="EMBL/GenBank/DDBJ databases">
        <title>Genetic blueprint of the zoonotic pathogen Toxocara canis.</title>
        <authorList>
            <person name="Zhu X.-Q."/>
            <person name="Korhonen P.K."/>
            <person name="Cai H."/>
            <person name="Young N.D."/>
            <person name="Nejsum P."/>
            <person name="von Samson-Himmelstjerna G."/>
            <person name="Boag P.R."/>
            <person name="Tan P."/>
            <person name="Li Q."/>
            <person name="Min J."/>
            <person name="Yang Y."/>
            <person name="Wang X."/>
            <person name="Fang X."/>
            <person name="Hall R.S."/>
            <person name="Hofmann A."/>
            <person name="Sternberg P.W."/>
            <person name="Jex A.R."/>
            <person name="Gasser R.B."/>
        </authorList>
    </citation>
    <scope>NUCLEOTIDE SEQUENCE [LARGE SCALE GENOMIC DNA]</scope>
    <source>
        <strain evidence="2">PN_DK_2014</strain>
    </source>
</reference>
<organism evidence="2 3">
    <name type="scientific">Toxocara canis</name>
    <name type="common">Canine roundworm</name>
    <dbReference type="NCBI Taxonomy" id="6265"/>
    <lineage>
        <taxon>Eukaryota</taxon>
        <taxon>Metazoa</taxon>
        <taxon>Ecdysozoa</taxon>
        <taxon>Nematoda</taxon>
        <taxon>Chromadorea</taxon>
        <taxon>Rhabditida</taxon>
        <taxon>Spirurina</taxon>
        <taxon>Ascaridomorpha</taxon>
        <taxon>Ascaridoidea</taxon>
        <taxon>Toxocaridae</taxon>
        <taxon>Toxocara</taxon>
    </lineage>
</organism>
<evidence type="ECO:0000313" key="3">
    <source>
        <dbReference type="Proteomes" id="UP000031036"/>
    </source>
</evidence>
<feature type="compositionally biased region" description="Acidic residues" evidence="1">
    <location>
        <begin position="361"/>
        <end position="373"/>
    </location>
</feature>
<feature type="region of interest" description="Disordered" evidence="1">
    <location>
        <begin position="248"/>
        <end position="373"/>
    </location>
</feature>
<comment type="caution">
    <text evidence="2">The sequence shown here is derived from an EMBL/GenBank/DDBJ whole genome shotgun (WGS) entry which is preliminary data.</text>
</comment>